<organism evidence="2 3">
    <name type="scientific">Kineococcus radiotolerans (strain ATCC BAA-149 / DSM 14245 / SRS30216)</name>
    <dbReference type="NCBI Taxonomy" id="266940"/>
    <lineage>
        <taxon>Bacteria</taxon>
        <taxon>Bacillati</taxon>
        <taxon>Actinomycetota</taxon>
        <taxon>Actinomycetes</taxon>
        <taxon>Kineosporiales</taxon>
        <taxon>Kineosporiaceae</taxon>
        <taxon>Kineococcus</taxon>
    </lineage>
</organism>
<dbReference type="EMBL" id="CP000750">
    <property type="protein sequence ID" value="ABS01819.1"/>
    <property type="molecule type" value="Genomic_DNA"/>
</dbReference>
<dbReference type="OrthoDB" id="9851023at2"/>
<dbReference type="AlphaFoldDB" id="A6W4T0"/>
<dbReference type="RefSeq" id="WP_012085356.1">
    <property type="nucleotide sequence ID" value="NC_009664.2"/>
</dbReference>
<protein>
    <submittedName>
        <fullName evidence="2">Uncharacterized protein</fullName>
    </submittedName>
</protein>
<evidence type="ECO:0000256" key="1">
    <source>
        <dbReference type="SAM" id="MobiDB-lite"/>
    </source>
</evidence>
<evidence type="ECO:0000313" key="3">
    <source>
        <dbReference type="Proteomes" id="UP000001116"/>
    </source>
</evidence>
<name>A6W4T0_KINRD</name>
<proteinExistence type="predicted"/>
<dbReference type="HOGENOM" id="CLU_1914255_0_0_11"/>
<gene>
    <name evidence="2" type="ordered locus">Krad_0329</name>
</gene>
<feature type="region of interest" description="Disordered" evidence="1">
    <location>
        <begin position="1"/>
        <end position="25"/>
    </location>
</feature>
<accession>A6W4T0</accession>
<dbReference type="KEGG" id="kra:Krad_0329"/>
<sequence>MRSPEEATVQHHSRPRTAPAPPPPATAAEIAALARLLVRRPELNHLDDDKLLLRLARTTAVGHLLRSRVATAAPDAERLLDAMLVDGRAVVLDVTDPAPGEGVLAVRRPAAARDLPRARDMARALAPLLAGR</sequence>
<keyword evidence="3" id="KW-1185">Reference proteome</keyword>
<dbReference type="Proteomes" id="UP000001116">
    <property type="component" value="Chromosome"/>
</dbReference>
<evidence type="ECO:0000313" key="2">
    <source>
        <dbReference type="EMBL" id="ABS01819.1"/>
    </source>
</evidence>
<reference evidence="3" key="1">
    <citation type="journal article" date="2008" name="PLoS ONE">
        <title>Survival in nuclear waste, extreme resistance, and potential applications gleaned from the genome sequence of Kineococcus radiotolerans SRS30216.</title>
        <authorList>
            <person name="Bagwell C.E."/>
            <person name="Bhat S."/>
            <person name="Hawkins G.M."/>
            <person name="Smith B.W."/>
            <person name="Biswas T."/>
            <person name="Hoover T.R."/>
            <person name="Saunders E."/>
            <person name="Han C.S."/>
            <person name="Tsodikov O.V."/>
            <person name="Shimkets L.J."/>
        </authorList>
    </citation>
    <scope>NUCLEOTIDE SEQUENCE [LARGE SCALE GENOMIC DNA]</scope>
    <source>
        <strain evidence="3">ATCC BAA-149 / DSM 14245 / SRS30216</strain>
    </source>
</reference>